<dbReference type="EMBL" id="LAZR01014215">
    <property type="protein sequence ID" value="KKM18472.1"/>
    <property type="molecule type" value="Genomic_DNA"/>
</dbReference>
<keyword evidence="3" id="KW-0819">tRNA processing</keyword>
<dbReference type="InterPro" id="IPR002646">
    <property type="entry name" value="PolA_pol_head_dom"/>
</dbReference>
<dbReference type="PANTHER" id="PTHR46173">
    <property type="entry name" value="CCA TRNA NUCLEOTIDYLTRANSFERASE 1, MITOCHONDRIAL"/>
    <property type="match status" value="1"/>
</dbReference>
<proteinExistence type="predicted"/>
<comment type="cofactor">
    <cofactor evidence="1">
        <name>Mg(2+)</name>
        <dbReference type="ChEBI" id="CHEBI:18420"/>
    </cofactor>
</comment>
<dbReference type="GO" id="GO:0000049">
    <property type="term" value="F:tRNA binding"/>
    <property type="evidence" value="ECO:0007669"/>
    <property type="project" value="TreeGrafter"/>
</dbReference>
<evidence type="ECO:0000256" key="7">
    <source>
        <dbReference type="ARBA" id="ARBA00022842"/>
    </source>
</evidence>
<evidence type="ECO:0000256" key="4">
    <source>
        <dbReference type="ARBA" id="ARBA00022695"/>
    </source>
</evidence>
<dbReference type="GO" id="GO:0000166">
    <property type="term" value="F:nucleotide binding"/>
    <property type="evidence" value="ECO:0007669"/>
    <property type="project" value="UniProtKB-KW"/>
</dbReference>
<dbReference type="CDD" id="cd05398">
    <property type="entry name" value="NT_ClassII-CCAase"/>
    <property type="match status" value="1"/>
</dbReference>
<dbReference type="Gene3D" id="3.30.460.10">
    <property type="entry name" value="Beta Polymerase, domain 2"/>
    <property type="match status" value="1"/>
</dbReference>
<dbReference type="GO" id="GO:0008033">
    <property type="term" value="P:tRNA processing"/>
    <property type="evidence" value="ECO:0007669"/>
    <property type="project" value="UniProtKB-KW"/>
</dbReference>
<evidence type="ECO:0000259" key="10">
    <source>
        <dbReference type="Pfam" id="PF12627"/>
    </source>
</evidence>
<reference evidence="11" key="1">
    <citation type="journal article" date="2015" name="Nature">
        <title>Complex archaea that bridge the gap between prokaryotes and eukaryotes.</title>
        <authorList>
            <person name="Spang A."/>
            <person name="Saw J.H."/>
            <person name="Jorgensen S.L."/>
            <person name="Zaremba-Niedzwiedzka K."/>
            <person name="Martijn J."/>
            <person name="Lind A.E."/>
            <person name="van Eijk R."/>
            <person name="Schleper C."/>
            <person name="Guy L."/>
            <person name="Ettema T.J."/>
        </authorList>
    </citation>
    <scope>NUCLEOTIDE SEQUENCE</scope>
</reference>
<dbReference type="AlphaFoldDB" id="A0A0F9HTJ7"/>
<evidence type="ECO:0000256" key="1">
    <source>
        <dbReference type="ARBA" id="ARBA00001946"/>
    </source>
</evidence>
<keyword evidence="7" id="KW-0460">Magnesium</keyword>
<dbReference type="InterPro" id="IPR006674">
    <property type="entry name" value="HD_domain"/>
</dbReference>
<dbReference type="GO" id="GO:0016779">
    <property type="term" value="F:nucleotidyltransferase activity"/>
    <property type="evidence" value="ECO:0007669"/>
    <property type="project" value="UniProtKB-KW"/>
</dbReference>
<evidence type="ECO:0000256" key="6">
    <source>
        <dbReference type="ARBA" id="ARBA00022741"/>
    </source>
</evidence>
<feature type="domain" description="Poly A polymerase head" evidence="8">
    <location>
        <begin position="35"/>
        <end position="157"/>
    </location>
</feature>
<evidence type="ECO:0000259" key="8">
    <source>
        <dbReference type="Pfam" id="PF01743"/>
    </source>
</evidence>
<dbReference type="Pfam" id="PF01966">
    <property type="entry name" value="HD"/>
    <property type="match status" value="1"/>
</dbReference>
<comment type="caution">
    <text evidence="11">The sequence shown here is derived from an EMBL/GenBank/DDBJ whole genome shotgun (WGS) entry which is preliminary data.</text>
</comment>
<keyword evidence="2" id="KW-0808">Transferase</keyword>
<dbReference type="SUPFAM" id="SSF81301">
    <property type="entry name" value="Nucleotidyltransferase"/>
    <property type="match status" value="1"/>
</dbReference>
<dbReference type="PANTHER" id="PTHR46173:SF1">
    <property type="entry name" value="CCA TRNA NUCLEOTIDYLTRANSFERASE 1, MITOCHONDRIAL"/>
    <property type="match status" value="1"/>
</dbReference>
<gene>
    <name evidence="11" type="ORF">LCGC14_1665310</name>
</gene>
<dbReference type="InterPro" id="IPR050264">
    <property type="entry name" value="Bact_CCA-adding_enz_type3_sf"/>
</dbReference>
<evidence type="ECO:0000256" key="5">
    <source>
        <dbReference type="ARBA" id="ARBA00022723"/>
    </source>
</evidence>
<keyword evidence="5" id="KW-0479">Metal-binding</keyword>
<dbReference type="InterPro" id="IPR043519">
    <property type="entry name" value="NT_sf"/>
</dbReference>
<feature type="domain" description="HD" evidence="9">
    <location>
        <begin position="274"/>
        <end position="355"/>
    </location>
</feature>
<evidence type="ECO:0000256" key="2">
    <source>
        <dbReference type="ARBA" id="ARBA00022679"/>
    </source>
</evidence>
<dbReference type="SUPFAM" id="SSF81891">
    <property type="entry name" value="Poly A polymerase C-terminal region-like"/>
    <property type="match status" value="1"/>
</dbReference>
<feature type="domain" description="tRNA nucleotidyltransferase/poly(A) polymerase RNA and SrmB- binding" evidence="10">
    <location>
        <begin position="184"/>
        <end position="246"/>
    </location>
</feature>
<keyword evidence="4" id="KW-0548">Nucleotidyltransferase</keyword>
<dbReference type="Gene3D" id="1.10.3090.10">
    <property type="entry name" value="cca-adding enzyme, domain 2"/>
    <property type="match status" value="1"/>
</dbReference>
<dbReference type="Pfam" id="PF12627">
    <property type="entry name" value="PolyA_pol_RNAbd"/>
    <property type="match status" value="1"/>
</dbReference>
<dbReference type="Gene3D" id="1.10.246.80">
    <property type="match status" value="1"/>
</dbReference>
<evidence type="ECO:0008006" key="12">
    <source>
        <dbReference type="Google" id="ProtNLM"/>
    </source>
</evidence>
<organism evidence="11">
    <name type="scientific">marine sediment metagenome</name>
    <dbReference type="NCBI Taxonomy" id="412755"/>
    <lineage>
        <taxon>unclassified sequences</taxon>
        <taxon>metagenomes</taxon>
        <taxon>ecological metagenomes</taxon>
    </lineage>
</organism>
<evidence type="ECO:0000313" key="11">
    <source>
        <dbReference type="EMBL" id="KKM18472.1"/>
    </source>
</evidence>
<keyword evidence="6" id="KW-0547">Nucleotide-binding</keyword>
<dbReference type="Pfam" id="PF01743">
    <property type="entry name" value="PolyA_pol"/>
    <property type="match status" value="1"/>
</dbReference>
<sequence>MTTISQMMKKATKSNPLIDVGIDLLKRIEDLGYEAYIVGGSVRDIVLGNLKPHDIDLATNMPIQEIEKVFKTYNVGKSKDFGIVVIRHKEFDFEISNFRQDGKYSDGRRPDDVEIVGDFKQDVTRRDFTINALGLNSDGAIIDHVDGIIDIQKRLVRAVGDPYKRFQEDHLRMIRAARFAAPEDFSLEKKTREAIIILADLINKVTPERIRMELVKAAEKPGPQFARFVLILDDLTLLEKILPEVACLKNYKHNPEHHPEGPTVMDHTIKCLEISDDPYLSKLAILFHDIGKSVTMKERDGQPTYHRHELKSAEMTKEICERLKFSLDNSGILVDAIADHMKFHKILEMRPSKIARLVNSNHFDTLVDVARADEHCRGEKFAYFSQFPDKIERAEEIKLRWEGRLTQKSNKLVSGNRIMEIVGIKPGPTVGKIKRQVEDHIIDNELDPTDDKLMYELILRAFTMGGL</sequence>
<dbReference type="GO" id="GO:0046872">
    <property type="term" value="F:metal ion binding"/>
    <property type="evidence" value="ECO:0007669"/>
    <property type="project" value="UniProtKB-KW"/>
</dbReference>
<dbReference type="InterPro" id="IPR032828">
    <property type="entry name" value="PolyA_RNA-bd"/>
</dbReference>
<accession>A0A0F9HTJ7</accession>
<evidence type="ECO:0000259" key="9">
    <source>
        <dbReference type="Pfam" id="PF01966"/>
    </source>
</evidence>
<evidence type="ECO:0000256" key="3">
    <source>
        <dbReference type="ARBA" id="ARBA00022694"/>
    </source>
</evidence>
<name>A0A0F9HTJ7_9ZZZZ</name>
<protein>
    <recommendedName>
        <fullName evidence="12">HD domain-containing protein</fullName>
    </recommendedName>
</protein>